<reference evidence="1" key="1">
    <citation type="submission" date="2021-06" db="EMBL/GenBank/DDBJ databases">
        <authorList>
            <person name="Kallberg Y."/>
            <person name="Tangrot J."/>
            <person name="Rosling A."/>
        </authorList>
    </citation>
    <scope>NUCLEOTIDE SEQUENCE</scope>
    <source>
        <strain evidence="1">87-6 pot B 2015</strain>
    </source>
</reference>
<dbReference type="EMBL" id="CAJVPP010000257">
    <property type="protein sequence ID" value="CAG8462037.1"/>
    <property type="molecule type" value="Genomic_DNA"/>
</dbReference>
<name>A0A9N8Z2T8_FUNMO</name>
<dbReference type="Proteomes" id="UP000789375">
    <property type="component" value="Unassembled WGS sequence"/>
</dbReference>
<comment type="caution">
    <text evidence="1">The sequence shown here is derived from an EMBL/GenBank/DDBJ whole genome shotgun (WGS) entry which is preliminary data.</text>
</comment>
<dbReference type="AlphaFoldDB" id="A0A9N8Z2T8"/>
<organism evidence="1 2">
    <name type="scientific">Funneliformis mosseae</name>
    <name type="common">Endomycorrhizal fungus</name>
    <name type="synonym">Glomus mosseae</name>
    <dbReference type="NCBI Taxonomy" id="27381"/>
    <lineage>
        <taxon>Eukaryota</taxon>
        <taxon>Fungi</taxon>
        <taxon>Fungi incertae sedis</taxon>
        <taxon>Mucoromycota</taxon>
        <taxon>Glomeromycotina</taxon>
        <taxon>Glomeromycetes</taxon>
        <taxon>Glomerales</taxon>
        <taxon>Glomeraceae</taxon>
        <taxon>Funneliformis</taxon>
    </lineage>
</organism>
<proteinExistence type="predicted"/>
<sequence>MAHHNILQCAGAFNLCGPPSIDAWNRITKPLLSIFDLMSILRALELFHVRGPPSIDAWKSEC</sequence>
<evidence type="ECO:0000313" key="1">
    <source>
        <dbReference type="EMBL" id="CAG8462037.1"/>
    </source>
</evidence>
<keyword evidence="2" id="KW-1185">Reference proteome</keyword>
<accession>A0A9N8Z2T8</accession>
<protein>
    <submittedName>
        <fullName evidence="1">4859_t:CDS:1</fullName>
    </submittedName>
</protein>
<gene>
    <name evidence="1" type="ORF">FMOSSE_LOCUS2090</name>
</gene>
<evidence type="ECO:0000313" key="2">
    <source>
        <dbReference type="Proteomes" id="UP000789375"/>
    </source>
</evidence>